<accession>A0A1I2T590</accession>
<dbReference type="PANTHER" id="PTHR40392:SF1">
    <property type="entry name" value="2-PHOSPHO-L-LACTATE GUANYLYLTRANSFERASE"/>
    <property type="match status" value="1"/>
</dbReference>
<dbReference type="Gene3D" id="6.10.140.50">
    <property type="match status" value="1"/>
</dbReference>
<comment type="similarity">
    <text evidence="5">Belongs to the CofC family.</text>
</comment>
<comment type="function">
    <text evidence="5">Guanylyltransferase that catalyzes the activation of (2S)-2-phospholactate (2-PL) as (2S)-lactyl-2-diphospho-5'-guanosine, via the condensation of 2-PL with GTP. It is involved in the biosynthesis of coenzyme F420, a hydride carrier cofactor.</text>
</comment>
<dbReference type="AlphaFoldDB" id="A0A1I2T590"/>
<evidence type="ECO:0000256" key="5">
    <source>
        <dbReference type="HAMAP-Rule" id="MF_02114"/>
    </source>
</evidence>
<dbReference type="EC" id="2.7.7.68" evidence="5"/>
<name>A0A1I2T590_9EURY</name>
<organism evidence="6 7">
    <name type="scientific">Halopelagius inordinatus</name>
    <dbReference type="NCBI Taxonomy" id="553467"/>
    <lineage>
        <taxon>Archaea</taxon>
        <taxon>Methanobacteriati</taxon>
        <taxon>Methanobacteriota</taxon>
        <taxon>Stenosarchaea group</taxon>
        <taxon>Halobacteria</taxon>
        <taxon>Halobacteriales</taxon>
        <taxon>Haloferacaceae</taxon>
    </lineage>
</organism>
<keyword evidence="2 5" id="KW-0548">Nucleotidyltransferase</keyword>
<dbReference type="PANTHER" id="PTHR40392">
    <property type="entry name" value="2-PHOSPHO-L-LACTATE GUANYLYLTRANSFERASE"/>
    <property type="match status" value="1"/>
</dbReference>
<dbReference type="Pfam" id="PF01983">
    <property type="entry name" value="CofC"/>
    <property type="match status" value="1"/>
</dbReference>
<comment type="pathway">
    <text evidence="5">Cofactor biosynthesis; coenzyme F420 biosynthesis.</text>
</comment>
<dbReference type="HAMAP" id="MF_02114">
    <property type="entry name" value="CofC"/>
    <property type="match status" value="1"/>
</dbReference>
<dbReference type="GO" id="GO:0005525">
    <property type="term" value="F:GTP binding"/>
    <property type="evidence" value="ECO:0007669"/>
    <property type="project" value="UniProtKB-KW"/>
</dbReference>
<dbReference type="Proteomes" id="UP000198876">
    <property type="component" value="Unassembled WGS sequence"/>
</dbReference>
<dbReference type="GO" id="GO:0043814">
    <property type="term" value="F:phospholactate guanylyltransferase activity"/>
    <property type="evidence" value="ECO:0007669"/>
    <property type="project" value="UniProtKB-EC"/>
</dbReference>
<evidence type="ECO:0000256" key="1">
    <source>
        <dbReference type="ARBA" id="ARBA00022679"/>
    </source>
</evidence>
<dbReference type="EMBL" id="FOOQ01000002">
    <property type="protein sequence ID" value="SFG57381.1"/>
    <property type="molecule type" value="Genomic_DNA"/>
</dbReference>
<keyword evidence="3 5" id="KW-0547">Nucleotide-binding</keyword>
<dbReference type="InterPro" id="IPR002835">
    <property type="entry name" value="CofC"/>
</dbReference>
<comment type="catalytic activity">
    <reaction evidence="5">
        <text>(2S)-2-phospholactate + GTP + H(+) = (2S)-lactyl-2-diphospho-5'-guanosine + diphosphate</text>
        <dbReference type="Rhea" id="RHEA:63424"/>
        <dbReference type="ChEBI" id="CHEBI:15378"/>
        <dbReference type="ChEBI" id="CHEBI:33019"/>
        <dbReference type="ChEBI" id="CHEBI:37565"/>
        <dbReference type="ChEBI" id="CHEBI:59435"/>
        <dbReference type="ChEBI" id="CHEBI:59906"/>
        <dbReference type="EC" id="2.7.7.68"/>
    </reaction>
</comment>
<evidence type="ECO:0000256" key="4">
    <source>
        <dbReference type="ARBA" id="ARBA00023134"/>
    </source>
</evidence>
<dbReference type="RefSeq" id="WP_092892575.1">
    <property type="nucleotide sequence ID" value="NZ_FOOQ01000002.1"/>
</dbReference>
<dbReference type="UniPathway" id="UPA00071"/>
<dbReference type="InterPro" id="IPR029044">
    <property type="entry name" value="Nucleotide-diphossugar_trans"/>
</dbReference>
<comment type="subunit">
    <text evidence="5">Homodimer.</text>
</comment>
<keyword evidence="4 5" id="KW-0342">GTP-binding</keyword>
<evidence type="ECO:0000256" key="2">
    <source>
        <dbReference type="ARBA" id="ARBA00022695"/>
    </source>
</evidence>
<protein>
    <recommendedName>
        <fullName evidence="5">2-phospho-L-lactate guanylyltransferase</fullName>
        <shortName evidence="5">LP guanylyltransferase</shortName>
        <ecNumber evidence="5">2.7.7.68</ecNumber>
    </recommendedName>
</protein>
<keyword evidence="1 5" id="KW-0808">Transferase</keyword>
<evidence type="ECO:0000256" key="3">
    <source>
        <dbReference type="ARBA" id="ARBA00022741"/>
    </source>
</evidence>
<dbReference type="NCBIfam" id="TIGR03552">
    <property type="entry name" value="F420_cofC"/>
    <property type="match status" value="1"/>
</dbReference>
<evidence type="ECO:0000313" key="7">
    <source>
        <dbReference type="Proteomes" id="UP000198876"/>
    </source>
</evidence>
<proteinExistence type="inferred from homology"/>
<sequence>MRVVVPYDGHDPKSRLAGRLDESERRAFSRAMLRDVLDAVERAGHDPTVLATEAVSVSNADVVVDDRPLTAAVNGVLDGFEWSDAADDGEVAVVMADLALATPDAIRRLADAEGDVVVAPGRGGGTNALVVRHPSFRVDYHGASYRDHRRIAEEVGASVGVVDSMRLATDVDEPSDLAEVLLHGRGESRRWLVDAGFELAVSEGRVGVTRES</sequence>
<evidence type="ECO:0000313" key="6">
    <source>
        <dbReference type="EMBL" id="SFG57381.1"/>
    </source>
</evidence>
<dbReference type="SUPFAM" id="SSF53448">
    <property type="entry name" value="Nucleotide-diphospho-sugar transferases"/>
    <property type="match status" value="1"/>
</dbReference>
<dbReference type="GO" id="GO:0052645">
    <property type="term" value="P:F420-0 metabolic process"/>
    <property type="evidence" value="ECO:0007669"/>
    <property type="project" value="UniProtKB-UniRule"/>
</dbReference>
<dbReference type="Gene3D" id="3.90.550.10">
    <property type="entry name" value="Spore Coat Polysaccharide Biosynthesis Protein SpsA, Chain A"/>
    <property type="match status" value="1"/>
</dbReference>
<keyword evidence="7" id="KW-1185">Reference proteome</keyword>
<dbReference type="STRING" id="553467.SAMN04488063_2462"/>
<reference evidence="7" key="1">
    <citation type="submission" date="2016-10" db="EMBL/GenBank/DDBJ databases">
        <authorList>
            <person name="Varghese N."/>
            <person name="Submissions S."/>
        </authorList>
    </citation>
    <scope>NUCLEOTIDE SEQUENCE [LARGE SCALE GENOMIC DNA]</scope>
    <source>
        <strain evidence="7">CGMCC 1.7739</strain>
    </source>
</reference>
<gene>
    <name evidence="5" type="primary">cofC</name>
    <name evidence="6" type="ORF">SAMN04488063_2462</name>
</gene>
<dbReference type="OrthoDB" id="11179at2157"/>